<feature type="transmembrane region" description="Helical" evidence="1">
    <location>
        <begin position="21"/>
        <end position="39"/>
    </location>
</feature>
<dbReference type="EMBL" id="CVRI01000003">
    <property type="protein sequence ID" value="CRK87009.1"/>
    <property type="molecule type" value="Genomic_DNA"/>
</dbReference>
<keyword evidence="1" id="KW-1133">Transmembrane helix</keyword>
<evidence type="ECO:0000256" key="1">
    <source>
        <dbReference type="SAM" id="Phobius"/>
    </source>
</evidence>
<reference evidence="2 3" key="1">
    <citation type="submission" date="2015-04" db="EMBL/GenBank/DDBJ databases">
        <authorList>
            <person name="Syromyatnikov M.Y."/>
            <person name="Popov V.N."/>
        </authorList>
    </citation>
    <scope>NUCLEOTIDE SEQUENCE [LARGE SCALE GENOMIC DNA]</scope>
</reference>
<keyword evidence="1" id="KW-0812">Transmembrane</keyword>
<proteinExistence type="predicted"/>
<sequence>MADKSPSNVKIKQVNFIPQRNPVIGDLFLFAVIVCGLSFSRINEDDFQSNGATFAAQSLSTAFLS</sequence>
<gene>
    <name evidence="2" type="ORF">CLUMA_CG000934</name>
</gene>
<evidence type="ECO:0000313" key="2">
    <source>
        <dbReference type="EMBL" id="CRK87009.1"/>
    </source>
</evidence>
<organism evidence="2 3">
    <name type="scientific">Clunio marinus</name>
    <dbReference type="NCBI Taxonomy" id="568069"/>
    <lineage>
        <taxon>Eukaryota</taxon>
        <taxon>Metazoa</taxon>
        <taxon>Ecdysozoa</taxon>
        <taxon>Arthropoda</taxon>
        <taxon>Hexapoda</taxon>
        <taxon>Insecta</taxon>
        <taxon>Pterygota</taxon>
        <taxon>Neoptera</taxon>
        <taxon>Endopterygota</taxon>
        <taxon>Diptera</taxon>
        <taxon>Nematocera</taxon>
        <taxon>Chironomoidea</taxon>
        <taxon>Chironomidae</taxon>
        <taxon>Clunio</taxon>
    </lineage>
</organism>
<keyword evidence="1" id="KW-0472">Membrane</keyword>
<protein>
    <submittedName>
        <fullName evidence="2">CLUMA_CG000934, isoform A</fullName>
    </submittedName>
</protein>
<keyword evidence="3" id="KW-1185">Reference proteome</keyword>
<dbReference type="AlphaFoldDB" id="A0A1J1HL94"/>
<evidence type="ECO:0000313" key="3">
    <source>
        <dbReference type="Proteomes" id="UP000183832"/>
    </source>
</evidence>
<name>A0A1J1HL94_9DIPT</name>
<dbReference type="Proteomes" id="UP000183832">
    <property type="component" value="Unassembled WGS sequence"/>
</dbReference>
<accession>A0A1J1HL94</accession>